<keyword evidence="2" id="KW-0560">Oxidoreductase</keyword>
<dbReference type="Gene3D" id="3.40.50.720">
    <property type="entry name" value="NAD(P)-binding Rossmann-like Domain"/>
    <property type="match status" value="1"/>
</dbReference>
<evidence type="ECO:0000256" key="2">
    <source>
        <dbReference type="ARBA" id="ARBA00023002"/>
    </source>
</evidence>
<dbReference type="EMBL" id="KV423989">
    <property type="protein sequence ID" value="KZT55785.1"/>
    <property type="molecule type" value="Genomic_DNA"/>
</dbReference>
<dbReference type="PANTHER" id="PTHR43708:SF5">
    <property type="entry name" value="CONSERVED EXPRESSED OXIDOREDUCTASE (EUROFUNG)-RELATED"/>
    <property type="match status" value="1"/>
</dbReference>
<comment type="similarity">
    <text evidence="1">Belongs to the Gfo/Idh/MocA family.</text>
</comment>
<dbReference type="STRING" id="1353952.A0A165EYE7"/>
<organism evidence="4 5">
    <name type="scientific">Calocera cornea HHB12733</name>
    <dbReference type="NCBI Taxonomy" id="1353952"/>
    <lineage>
        <taxon>Eukaryota</taxon>
        <taxon>Fungi</taxon>
        <taxon>Dikarya</taxon>
        <taxon>Basidiomycota</taxon>
        <taxon>Agaricomycotina</taxon>
        <taxon>Dacrymycetes</taxon>
        <taxon>Dacrymycetales</taxon>
        <taxon>Dacrymycetaceae</taxon>
        <taxon>Calocera</taxon>
    </lineage>
</organism>
<proteinExistence type="inferred from homology"/>
<gene>
    <name evidence="4" type="ORF">CALCODRAFT_471895</name>
</gene>
<dbReference type="GO" id="GO:0000166">
    <property type="term" value="F:nucleotide binding"/>
    <property type="evidence" value="ECO:0007669"/>
    <property type="project" value="InterPro"/>
</dbReference>
<evidence type="ECO:0000313" key="4">
    <source>
        <dbReference type="EMBL" id="KZT55785.1"/>
    </source>
</evidence>
<feature type="domain" description="Gfo/Idh/MocA-like oxidoreductase N-terminal" evidence="3">
    <location>
        <begin position="12"/>
        <end position="133"/>
    </location>
</feature>
<evidence type="ECO:0000313" key="5">
    <source>
        <dbReference type="Proteomes" id="UP000076842"/>
    </source>
</evidence>
<evidence type="ECO:0000256" key="1">
    <source>
        <dbReference type="ARBA" id="ARBA00010928"/>
    </source>
</evidence>
<dbReference type="AlphaFoldDB" id="A0A165EYE7"/>
<name>A0A165EYE7_9BASI</name>
<protein>
    <submittedName>
        <fullName evidence="4">NAD(P)-binding protein</fullName>
    </submittedName>
</protein>
<dbReference type="Proteomes" id="UP000076842">
    <property type="component" value="Unassembled WGS sequence"/>
</dbReference>
<dbReference type="PANTHER" id="PTHR43708">
    <property type="entry name" value="CONSERVED EXPRESSED OXIDOREDUCTASE (EUROFUNG)"/>
    <property type="match status" value="1"/>
</dbReference>
<dbReference type="InterPro" id="IPR000683">
    <property type="entry name" value="Gfo/Idh/MocA-like_OxRdtase_N"/>
</dbReference>
<evidence type="ECO:0000259" key="3">
    <source>
        <dbReference type="Pfam" id="PF01408"/>
    </source>
</evidence>
<dbReference type="InterPro" id="IPR036291">
    <property type="entry name" value="NAD(P)-bd_dom_sf"/>
</dbReference>
<sequence>MAPGPETQNRIVRVGLVGTGSVAQVIHLPTLALMSHLFKVTAVCDISAQSREHSAKKWGVPKAYASSKELVQDSNVDLVFVLNNDEYHAPVALEAIAARKHVLIEKPMALTFEDADAIDAAAKKAGVIVFVGYMRRYAPALKQAIELVGGQHKIEYARIRDIIGPNAFFIPQSGTFPLAFSDYPPNALAERQEIEETIYTRALGNRANDQTVRALWRLLGGLGSHDLSVMRETLGMPKRALAAFTRLPGSTSGKPAQLDKPLEGLIRGPTGPIPPTLMGCMIRVHKALCCPDAHCHRHQD</sequence>
<keyword evidence="5" id="KW-1185">Reference proteome</keyword>
<reference evidence="4 5" key="1">
    <citation type="journal article" date="2016" name="Mol. Biol. Evol.">
        <title>Comparative Genomics of Early-Diverging Mushroom-Forming Fungi Provides Insights into the Origins of Lignocellulose Decay Capabilities.</title>
        <authorList>
            <person name="Nagy L.G."/>
            <person name="Riley R."/>
            <person name="Tritt A."/>
            <person name="Adam C."/>
            <person name="Daum C."/>
            <person name="Floudas D."/>
            <person name="Sun H."/>
            <person name="Yadav J.S."/>
            <person name="Pangilinan J."/>
            <person name="Larsson K.H."/>
            <person name="Matsuura K."/>
            <person name="Barry K."/>
            <person name="Labutti K."/>
            <person name="Kuo R."/>
            <person name="Ohm R.A."/>
            <person name="Bhattacharya S.S."/>
            <person name="Shirouzu T."/>
            <person name="Yoshinaga Y."/>
            <person name="Martin F.M."/>
            <person name="Grigoriev I.V."/>
            <person name="Hibbett D.S."/>
        </authorList>
    </citation>
    <scope>NUCLEOTIDE SEQUENCE [LARGE SCALE GENOMIC DNA]</scope>
    <source>
        <strain evidence="4 5">HHB12733</strain>
    </source>
</reference>
<dbReference type="InterPro" id="IPR051317">
    <property type="entry name" value="Gfo/Idh/MocA_oxidoreduct"/>
</dbReference>
<dbReference type="GO" id="GO:0016491">
    <property type="term" value="F:oxidoreductase activity"/>
    <property type="evidence" value="ECO:0007669"/>
    <property type="project" value="UniProtKB-KW"/>
</dbReference>
<accession>A0A165EYE7</accession>
<dbReference type="OrthoDB" id="3357728at2759"/>
<dbReference type="SUPFAM" id="SSF51735">
    <property type="entry name" value="NAD(P)-binding Rossmann-fold domains"/>
    <property type="match status" value="1"/>
</dbReference>
<dbReference type="InParanoid" id="A0A165EYE7"/>
<dbReference type="Pfam" id="PF01408">
    <property type="entry name" value="GFO_IDH_MocA"/>
    <property type="match status" value="1"/>
</dbReference>